<dbReference type="EMBL" id="JAEEAQ010000338">
    <property type="protein sequence ID" value="MBI0316844.1"/>
    <property type="molecule type" value="Genomic_DNA"/>
</dbReference>
<dbReference type="Pfam" id="PF22768">
    <property type="entry name" value="SPP1_Dit"/>
    <property type="match status" value="1"/>
</dbReference>
<dbReference type="Gene3D" id="2.60.120.860">
    <property type="match status" value="1"/>
</dbReference>
<sequence length="297" mass="31892">MTELMEWQFDIAGVLLGTGTDIPVGEVEGLGAPEARTQDVDNPAGDGTFPGIDLYGARTVRLEAGIRTPGEPGRGLDLLAQLQRAAADPDVRQAPGATNVLRMRWPGRTTRRLYGRLRRVEATSTANAVNGWIPLDLEFAAVDPLFHADDSSSLTLALSAGGLGGFRAPLVAPLTTGVAIPDERRGWVTNDGDRPAWPSLRITGPCTNPRIRHVESGRVIELAVSLTTGEHIDIETRPGTRWVLKDGVSNLAPALSAASRLDTFTVPPGTTELWWTARNYTNATRLTATWRAAYAAL</sequence>
<dbReference type="RefSeq" id="WP_198279633.1">
    <property type="nucleotide sequence ID" value="NZ_BAAAIF010000018.1"/>
</dbReference>
<protein>
    <recommendedName>
        <fullName evidence="1">Siphovirus-type tail component C-terminal domain-containing protein</fullName>
    </recommendedName>
</protein>
<reference evidence="2 3" key="1">
    <citation type="submission" date="2020-12" db="EMBL/GenBank/DDBJ databases">
        <authorList>
            <person name="Kusuma A.B."/>
            <person name="Nouioui I."/>
            <person name="Goodfellow M."/>
        </authorList>
    </citation>
    <scope>NUCLEOTIDE SEQUENCE [LARGE SCALE GENOMIC DNA]</scope>
    <source>
        <strain evidence="2 3">DSM 41764</strain>
    </source>
</reference>
<feature type="domain" description="Siphovirus-type tail component C-terminal" evidence="1">
    <location>
        <begin position="191"/>
        <end position="294"/>
    </location>
</feature>
<proteinExistence type="predicted"/>
<dbReference type="Proteomes" id="UP000638849">
    <property type="component" value="Unassembled WGS sequence"/>
</dbReference>
<name>A0ABS0RHC7_9ACTN</name>
<organism evidence="2 3">
    <name type="scientific">Streptomyces javensis</name>
    <dbReference type="NCBI Taxonomy" id="114698"/>
    <lineage>
        <taxon>Bacteria</taxon>
        <taxon>Bacillati</taxon>
        <taxon>Actinomycetota</taxon>
        <taxon>Actinomycetes</taxon>
        <taxon>Kitasatosporales</taxon>
        <taxon>Streptomycetaceae</taxon>
        <taxon>Streptomyces</taxon>
        <taxon>Streptomyces violaceusniger group</taxon>
    </lineage>
</organism>
<evidence type="ECO:0000313" key="3">
    <source>
        <dbReference type="Proteomes" id="UP000638849"/>
    </source>
</evidence>
<evidence type="ECO:0000259" key="1">
    <source>
        <dbReference type="Pfam" id="PF22768"/>
    </source>
</evidence>
<gene>
    <name evidence="2" type="ORF">JBF12_28445</name>
</gene>
<accession>A0ABS0RHC7</accession>
<dbReference type="InterPro" id="IPR054738">
    <property type="entry name" value="Siphovirus-type_tail_C"/>
</dbReference>
<comment type="caution">
    <text evidence="2">The sequence shown here is derived from an EMBL/GenBank/DDBJ whole genome shotgun (WGS) entry which is preliminary data.</text>
</comment>
<keyword evidence="3" id="KW-1185">Reference proteome</keyword>
<evidence type="ECO:0000313" key="2">
    <source>
        <dbReference type="EMBL" id="MBI0316844.1"/>
    </source>
</evidence>